<protein>
    <submittedName>
        <fullName evidence="1">Uncharacterized protein</fullName>
    </submittedName>
</protein>
<evidence type="ECO:0000313" key="1">
    <source>
        <dbReference type="EMBL" id="KAF5826880.1"/>
    </source>
</evidence>
<dbReference type="EMBL" id="MU070669">
    <property type="protein sequence ID" value="KAF5826880.1"/>
    <property type="molecule type" value="Genomic_DNA"/>
</dbReference>
<name>A0ABQ7FWZ2_DUNSA</name>
<reference evidence="1" key="1">
    <citation type="submission" date="2017-08" db="EMBL/GenBank/DDBJ databases">
        <authorList>
            <person name="Polle J.E."/>
            <person name="Barry K."/>
            <person name="Cushman J."/>
            <person name="Schmutz J."/>
            <person name="Tran D."/>
            <person name="Hathwaick L.T."/>
            <person name="Yim W.C."/>
            <person name="Jenkins J."/>
            <person name="Mckie-Krisberg Z.M."/>
            <person name="Prochnik S."/>
            <person name="Lindquist E."/>
            <person name="Dockter R.B."/>
            <person name="Adam C."/>
            <person name="Molina H."/>
            <person name="Bunkerborg J."/>
            <person name="Jin E."/>
            <person name="Buchheim M."/>
            <person name="Magnuson J."/>
        </authorList>
    </citation>
    <scope>NUCLEOTIDE SEQUENCE</scope>
    <source>
        <strain evidence="1">CCAP 19/18</strain>
    </source>
</reference>
<comment type="caution">
    <text evidence="1">The sequence shown here is derived from an EMBL/GenBank/DDBJ whole genome shotgun (WGS) entry which is preliminary data.</text>
</comment>
<accession>A0ABQ7FWZ2</accession>
<proteinExistence type="predicted"/>
<sequence length="32" mass="3589">MHQLNWSKVSSMTFQGKPCHVLLASEESTALK</sequence>
<dbReference type="Proteomes" id="UP000815325">
    <property type="component" value="Unassembled WGS sequence"/>
</dbReference>
<gene>
    <name evidence="1" type="ORF">DUNSADRAFT_1826</name>
</gene>
<organism evidence="1 2">
    <name type="scientific">Dunaliella salina</name>
    <name type="common">Green alga</name>
    <name type="synonym">Protococcus salinus</name>
    <dbReference type="NCBI Taxonomy" id="3046"/>
    <lineage>
        <taxon>Eukaryota</taxon>
        <taxon>Viridiplantae</taxon>
        <taxon>Chlorophyta</taxon>
        <taxon>core chlorophytes</taxon>
        <taxon>Chlorophyceae</taxon>
        <taxon>CS clade</taxon>
        <taxon>Chlamydomonadales</taxon>
        <taxon>Dunaliellaceae</taxon>
        <taxon>Dunaliella</taxon>
    </lineage>
</organism>
<keyword evidence="2" id="KW-1185">Reference proteome</keyword>
<evidence type="ECO:0000313" key="2">
    <source>
        <dbReference type="Proteomes" id="UP000815325"/>
    </source>
</evidence>